<organism evidence="2">
    <name type="scientific">Brugia malayi</name>
    <name type="common">Filarial nematode worm</name>
    <dbReference type="NCBI Taxonomy" id="6279"/>
    <lineage>
        <taxon>Eukaryota</taxon>
        <taxon>Metazoa</taxon>
        <taxon>Ecdysozoa</taxon>
        <taxon>Nematoda</taxon>
        <taxon>Chromadorea</taxon>
        <taxon>Rhabditida</taxon>
        <taxon>Spirurina</taxon>
        <taxon>Spiruromorpha</taxon>
        <taxon>Filarioidea</taxon>
        <taxon>Onchocercidae</taxon>
        <taxon>Brugia</taxon>
    </lineage>
</organism>
<gene>
    <name evidence="2" type="primary">Bm11600</name>
    <name evidence="2" type="ORF">BM_Bm11600</name>
</gene>
<reference evidence="2" key="1">
    <citation type="journal article" date="2007" name="Science">
        <title>Draft genome of the filarial nematode parasite Brugia malayi.</title>
        <authorList>
            <person name="Ghedin E."/>
            <person name="Wang S."/>
            <person name="Spiro D."/>
            <person name="Caler E."/>
            <person name="Zhao Q."/>
            <person name="Crabtree J."/>
            <person name="Allen J.E."/>
            <person name="Delcher A.L."/>
            <person name="Guiliano D.B."/>
            <person name="Miranda-Saavedra D."/>
            <person name="Angiuoli S.V."/>
            <person name="Creasy T."/>
            <person name="Amedeo P."/>
            <person name="Haas B."/>
            <person name="El-Sayed N.M."/>
            <person name="Wortman J.R."/>
            <person name="Feldblyum T."/>
            <person name="Tallon L."/>
            <person name="Schatz M."/>
            <person name="Shumway M."/>
            <person name="Koo H."/>
            <person name="Salzberg S.L."/>
            <person name="Schobel S."/>
            <person name="Pertea M."/>
            <person name="Pop M."/>
            <person name="White O."/>
            <person name="Barton G.J."/>
            <person name="Carlow C.K."/>
            <person name="Crawford M.J."/>
            <person name="Daub J."/>
            <person name="Dimmic M.W."/>
            <person name="Estes C.F."/>
            <person name="Foster J.M."/>
            <person name="Ganatra M."/>
            <person name="Gregory W.F."/>
            <person name="Johnson N.M."/>
            <person name="Jin J."/>
            <person name="Komuniecki R."/>
            <person name="Korf I."/>
            <person name="Kumar S."/>
            <person name="Laney S."/>
            <person name="Li B.W."/>
            <person name="Li W."/>
            <person name="Lindblom T.H."/>
            <person name="Lustigman S."/>
            <person name="Ma D."/>
            <person name="Maina C.V."/>
            <person name="Martin D.M."/>
            <person name="McCarter J.P."/>
            <person name="McReynolds L."/>
            <person name="Mitreva M."/>
            <person name="Nutman T.B."/>
            <person name="Parkinson J."/>
            <person name="Peregrin-Alvarez J.M."/>
            <person name="Poole C."/>
            <person name="Ren Q."/>
            <person name="Saunders L."/>
            <person name="Sluder A.E."/>
            <person name="Smith K."/>
            <person name="Stanke M."/>
            <person name="Unnasch T.R."/>
            <person name="Ware J."/>
            <person name="Wei A.D."/>
            <person name="Weil G."/>
            <person name="Williams D.J."/>
            <person name="Zhang Y."/>
            <person name="Williams S.A."/>
            <person name="Fraser-Liggett C."/>
            <person name="Slatko B."/>
            <person name="Blaxter M.L."/>
            <person name="Scott A.L."/>
        </authorList>
    </citation>
    <scope>NUCLEOTIDE SEQUENCE</scope>
    <source>
        <strain evidence="2">FR3</strain>
    </source>
</reference>
<name>A0A1I9G9T1_BRUMA</name>
<evidence type="ECO:0000256" key="1">
    <source>
        <dbReference type="SAM" id="MobiDB-lite"/>
    </source>
</evidence>
<feature type="region of interest" description="Disordered" evidence="1">
    <location>
        <begin position="1"/>
        <end position="106"/>
    </location>
</feature>
<feature type="compositionally biased region" description="Polar residues" evidence="1">
    <location>
        <begin position="76"/>
        <end position="89"/>
    </location>
</feature>
<feature type="compositionally biased region" description="Pro residues" evidence="1">
    <location>
        <begin position="61"/>
        <end position="75"/>
    </location>
</feature>
<feature type="compositionally biased region" description="Polar residues" evidence="1">
    <location>
        <begin position="18"/>
        <end position="44"/>
    </location>
</feature>
<sequence>MCKLPTPRAPEQGGGSTGLSALTFQEDWSQHHSSSGCRAQQQPPQKLMEELGQALPTRPAHQPPTAQPWPPPQPPSCGSLTYADSQPDSTAPRWPTPVDPPLLHRGTQPSLLLASQPGRQAQHHLAQWMAARGGG</sequence>
<evidence type="ECO:0000313" key="2">
    <source>
        <dbReference type="EMBL" id="CDQ07332.1"/>
    </source>
</evidence>
<protein>
    <submittedName>
        <fullName evidence="2">Bm11600</fullName>
    </submittedName>
</protein>
<dbReference type="EMBL" id="LN858999">
    <property type="protein sequence ID" value="CDQ07332.1"/>
    <property type="molecule type" value="Genomic_DNA"/>
</dbReference>
<accession>A0A1I9G9T1</accession>
<proteinExistence type="predicted"/>
<dbReference type="AlphaFoldDB" id="A0A1I9G9T1"/>
<reference evidence="2" key="2">
    <citation type="submission" date="2012-12" db="EMBL/GenBank/DDBJ databases">
        <authorList>
            <consortium name="WormBase Consortium"/>
            <person name="Ghedin E."/>
            <person name="Paulini M."/>
        </authorList>
    </citation>
    <scope>NUCLEOTIDE SEQUENCE</scope>
    <source>
        <strain evidence="2">FR3</strain>
    </source>
</reference>